<keyword evidence="2" id="KW-1185">Reference proteome</keyword>
<evidence type="ECO:0000313" key="2">
    <source>
        <dbReference type="Proteomes" id="UP001174936"/>
    </source>
</evidence>
<dbReference type="PANTHER" id="PTHR34365:SF7">
    <property type="entry name" value="GLYCINE-RICH DOMAIN-CONTAINING PROTEIN 1"/>
    <property type="match status" value="1"/>
</dbReference>
<dbReference type="AlphaFoldDB" id="A0AA39XVE0"/>
<name>A0AA39XVE0_9PEZI</name>
<dbReference type="Proteomes" id="UP001174936">
    <property type="component" value="Unassembled WGS sequence"/>
</dbReference>
<dbReference type="Pfam" id="PF07173">
    <property type="entry name" value="GRDP-like"/>
    <property type="match status" value="1"/>
</dbReference>
<proteinExistence type="predicted"/>
<dbReference type="InterPro" id="IPR009836">
    <property type="entry name" value="GRDP-like"/>
</dbReference>
<reference evidence="1" key="1">
    <citation type="submission" date="2023-06" db="EMBL/GenBank/DDBJ databases">
        <title>Genome-scale phylogeny and comparative genomics of the fungal order Sordariales.</title>
        <authorList>
            <consortium name="Lawrence Berkeley National Laboratory"/>
            <person name="Hensen N."/>
            <person name="Bonometti L."/>
            <person name="Westerberg I."/>
            <person name="Brannstrom I.O."/>
            <person name="Guillou S."/>
            <person name="Cros-Aarteil S."/>
            <person name="Calhoun S."/>
            <person name="Haridas S."/>
            <person name="Kuo A."/>
            <person name="Mondo S."/>
            <person name="Pangilinan J."/>
            <person name="Riley R."/>
            <person name="Labutti K."/>
            <person name="Andreopoulos B."/>
            <person name="Lipzen A."/>
            <person name="Chen C."/>
            <person name="Yanf M."/>
            <person name="Daum C."/>
            <person name="Ng V."/>
            <person name="Clum A."/>
            <person name="Steindorff A."/>
            <person name="Ohm R."/>
            <person name="Martin F."/>
            <person name="Silar P."/>
            <person name="Natvig D."/>
            <person name="Lalanne C."/>
            <person name="Gautier V."/>
            <person name="Ament-Velasquez S.L."/>
            <person name="Kruys A."/>
            <person name="Hutchinson M.I."/>
            <person name="Powell A.J."/>
            <person name="Barry K."/>
            <person name="Miller A.N."/>
            <person name="Grigoriev I.V."/>
            <person name="Debuchy R."/>
            <person name="Gladieux P."/>
            <person name="Thoren M.H."/>
            <person name="Johannesson H."/>
        </authorList>
    </citation>
    <scope>NUCLEOTIDE SEQUENCE</scope>
    <source>
        <strain evidence="1">SMH2532-1</strain>
    </source>
</reference>
<dbReference type="PANTHER" id="PTHR34365">
    <property type="entry name" value="ENOLASE (DUF1399)"/>
    <property type="match status" value="1"/>
</dbReference>
<sequence>MTLSCRSTNETLHTRGREVLAGFLQGVPTGDLYKPAKSRSEEPAIPAPEIFQHEPPAADKDSTSRIPTISECAIHLELLEAFFVLREKVLRSDDIDKAMGISRNRETKAGYNGDTKTLKDTTFEKRRLEKWPKFVEFAVVRFLGWHAWLAKIPRPKDIASFQYRLPPLDVLMVWHAFLLNPLLFNKHCRKDLIYELPFPWERIHDCINSRDWSFQLPADDTTQEAPLFDVLSKWDTYLPNESCKPPVTAANSNPLLTFSFIPMATSSPANSKSTSSPPSLLLPAFTFTSSPSEDSTSKLPTPVSHHATLFRIITSNTNLSTLATSLRDAVIRQNSFIDKMNSHLWIRSPALQSTLTHAIARYTNFLLLMRRNKGTMLVPTVDIDLVWHTHQCAAWGYVVGVKERVGRFVNHDDDLEKGVLSNGAGDTRKLWRLAFGSEYRKCGCWDCEALLEEVERVLKEGKDENGPDMEAVAKRVDERVRYYRAVEAARRKGRALPVRPKDL</sequence>
<comment type="caution">
    <text evidence="1">The sequence shown here is derived from an EMBL/GenBank/DDBJ whole genome shotgun (WGS) entry which is preliminary data.</text>
</comment>
<accession>A0AA39XVE0</accession>
<organism evidence="1 2">
    <name type="scientific">Cercophora newfieldiana</name>
    <dbReference type="NCBI Taxonomy" id="92897"/>
    <lineage>
        <taxon>Eukaryota</taxon>
        <taxon>Fungi</taxon>
        <taxon>Dikarya</taxon>
        <taxon>Ascomycota</taxon>
        <taxon>Pezizomycotina</taxon>
        <taxon>Sordariomycetes</taxon>
        <taxon>Sordariomycetidae</taxon>
        <taxon>Sordariales</taxon>
        <taxon>Lasiosphaeriaceae</taxon>
        <taxon>Cercophora</taxon>
    </lineage>
</organism>
<evidence type="ECO:0000313" key="1">
    <source>
        <dbReference type="EMBL" id="KAK0640824.1"/>
    </source>
</evidence>
<dbReference type="EMBL" id="JAULSV010000006">
    <property type="protein sequence ID" value="KAK0640824.1"/>
    <property type="molecule type" value="Genomic_DNA"/>
</dbReference>
<protein>
    <submittedName>
        <fullName evidence="1">Uncharacterized protein</fullName>
    </submittedName>
</protein>
<gene>
    <name evidence="1" type="ORF">B0T16DRAFT_460967</name>
</gene>